<comment type="caution">
    <text evidence="1">The sequence shown here is derived from an EMBL/GenBank/DDBJ whole genome shotgun (WGS) entry which is preliminary data.</text>
</comment>
<name>A0ACB9Z2R1_9PEZI</name>
<gene>
    <name evidence="1" type="ORF">F4820DRAFT_301954</name>
</gene>
<evidence type="ECO:0000313" key="2">
    <source>
        <dbReference type="Proteomes" id="UP001497700"/>
    </source>
</evidence>
<reference evidence="1 2" key="1">
    <citation type="journal article" date="2022" name="New Phytol.">
        <title>Ecological generalism drives hyperdiversity of secondary metabolite gene clusters in xylarialean endophytes.</title>
        <authorList>
            <person name="Franco M.E.E."/>
            <person name="Wisecaver J.H."/>
            <person name="Arnold A.E."/>
            <person name="Ju Y.M."/>
            <person name="Slot J.C."/>
            <person name="Ahrendt S."/>
            <person name="Moore L.P."/>
            <person name="Eastman K.E."/>
            <person name="Scott K."/>
            <person name="Konkel Z."/>
            <person name="Mondo S.J."/>
            <person name="Kuo A."/>
            <person name="Hayes R.D."/>
            <person name="Haridas S."/>
            <person name="Andreopoulos B."/>
            <person name="Riley R."/>
            <person name="LaButti K."/>
            <person name="Pangilinan J."/>
            <person name="Lipzen A."/>
            <person name="Amirebrahimi M."/>
            <person name="Yan J."/>
            <person name="Adam C."/>
            <person name="Keymanesh K."/>
            <person name="Ng V."/>
            <person name="Louie K."/>
            <person name="Northen T."/>
            <person name="Drula E."/>
            <person name="Henrissat B."/>
            <person name="Hsieh H.M."/>
            <person name="Youens-Clark K."/>
            <person name="Lutzoni F."/>
            <person name="Miadlikowska J."/>
            <person name="Eastwood D.C."/>
            <person name="Hamelin R.C."/>
            <person name="Grigoriev I.V."/>
            <person name="U'Ren J.M."/>
        </authorList>
    </citation>
    <scope>NUCLEOTIDE SEQUENCE [LARGE SCALE GENOMIC DNA]</scope>
    <source>
        <strain evidence="1 2">CBS 119005</strain>
    </source>
</reference>
<proteinExistence type="predicted"/>
<dbReference type="Proteomes" id="UP001497700">
    <property type="component" value="Unassembled WGS sequence"/>
</dbReference>
<sequence length="713" mass="81247">MQRITRAQAASRRSCTICHQRKVKCDAQEVGFPCSNCQNASRDGCRMHQKRKRGSARPPPPSPVPYYTRTLANSSSTILEAPTPSSSNSPVSVPVPVPVPKVKVSGSSTTRISVETRPDDGDDVEYVYRRQLMEFIDQPQFIDRPIDKDARLTYIGTDVSNLSFLVREQFGSTTSSVYHFPTNRIPRRHTCHEPGLPVEATQLPPKLVVDRLLEAYFTHVNPTFPVVDESIFMDQYRAKDPENPPSLLLLHAILLVGAHVNFDEPDRTLMKTIFFRRAKSLFDARFERNRDTTVQAALLLTWHADGPEDVAANAWFWLGLAVRTAMGLGMHRDAENSTLVPHNKRMWRRVWWLLFQCDVLLSLQYGRPPSIHLEDSDVQKLKPSDFQDCGISSRIEYVFQMTELCVVISEALRERFRLKSTHQSKQAMLQKTDEALANWSLHLPHSLQLCLTPTLDIGAANLQLVYNMALILLHRAQPHRLKFSKTYREDSDICITAATTIQSIFQCLCDRSEIKCLWTSSINCLFTALIQLSIEVRFLNPVLAISALRRYDSALLSLRELARYWPNAQSILHFFENSVRLQESQQTPAQANYLTNIDAQQDFGPNSRNRTDPVRESLRRDNDPLTVISIDVPKEVPRPPPPTTHNPEPRSKDTPTAESDSHSTGMPPSTSQQHESAAVGQDNSGEEIESSWHEWRQTYWQQPEFEDDFLFTF</sequence>
<organism evidence="1 2">
    <name type="scientific">Hypoxylon rubiginosum</name>
    <dbReference type="NCBI Taxonomy" id="110542"/>
    <lineage>
        <taxon>Eukaryota</taxon>
        <taxon>Fungi</taxon>
        <taxon>Dikarya</taxon>
        <taxon>Ascomycota</taxon>
        <taxon>Pezizomycotina</taxon>
        <taxon>Sordariomycetes</taxon>
        <taxon>Xylariomycetidae</taxon>
        <taxon>Xylariales</taxon>
        <taxon>Hypoxylaceae</taxon>
        <taxon>Hypoxylon</taxon>
    </lineage>
</organism>
<keyword evidence="2" id="KW-1185">Reference proteome</keyword>
<accession>A0ACB9Z2R1</accession>
<evidence type="ECO:0000313" key="1">
    <source>
        <dbReference type="EMBL" id="KAI4865379.1"/>
    </source>
</evidence>
<protein>
    <submittedName>
        <fullName evidence="1">Fungal-specific transcription factor</fullName>
    </submittedName>
</protein>
<dbReference type="EMBL" id="MU393473">
    <property type="protein sequence ID" value="KAI4865379.1"/>
    <property type="molecule type" value="Genomic_DNA"/>
</dbReference>